<feature type="binding site" evidence="8">
    <location>
        <position position="135"/>
    </location>
    <ligand>
        <name>substrate</name>
    </ligand>
</feature>
<dbReference type="Pfam" id="PF00586">
    <property type="entry name" value="AIRS"/>
    <property type="match status" value="2"/>
</dbReference>
<feature type="binding site" evidence="8">
    <location>
        <position position="112"/>
    </location>
    <ligand>
        <name>Mg(2+)</name>
        <dbReference type="ChEBI" id="CHEBI:18420"/>
        <label>1</label>
    </ligand>
</feature>
<dbReference type="SUPFAM" id="SSF55326">
    <property type="entry name" value="PurM N-terminal domain-like"/>
    <property type="match status" value="2"/>
</dbReference>
<keyword evidence="2 8" id="KW-0436">Ligase</keyword>
<evidence type="ECO:0000313" key="12">
    <source>
        <dbReference type="EMBL" id="WYY00321.1"/>
    </source>
</evidence>
<dbReference type="Gene3D" id="1.10.8.750">
    <property type="entry name" value="Phosphoribosylformylglycinamidine synthase, linker domain"/>
    <property type="match status" value="1"/>
</dbReference>
<evidence type="ECO:0000256" key="6">
    <source>
        <dbReference type="ARBA" id="ARBA00022840"/>
    </source>
</evidence>
<accession>A0AAX4NHT5</accession>
<feature type="domain" description="PurM-like C-terminal" evidence="10">
    <location>
        <begin position="225"/>
        <end position="378"/>
    </location>
</feature>
<keyword evidence="4 8" id="KW-0547">Nucleotide-binding</keyword>
<feature type="domain" description="PurM-like N-terminal" evidence="9">
    <location>
        <begin position="468"/>
        <end position="587"/>
    </location>
</feature>
<dbReference type="GO" id="GO:0005737">
    <property type="term" value="C:cytoplasm"/>
    <property type="evidence" value="ECO:0007669"/>
    <property type="project" value="UniProtKB-SubCell"/>
</dbReference>
<dbReference type="SUPFAM" id="SSF109736">
    <property type="entry name" value="FGAM synthase PurL, linker domain"/>
    <property type="match status" value="1"/>
</dbReference>
<evidence type="ECO:0000313" key="13">
    <source>
        <dbReference type="Proteomes" id="UP001451606"/>
    </source>
</evidence>
<dbReference type="CDD" id="cd02203">
    <property type="entry name" value="PurL_repeat1"/>
    <property type="match status" value="1"/>
</dbReference>
<feature type="binding site" evidence="8">
    <location>
        <position position="69"/>
    </location>
    <ligand>
        <name>ATP</name>
        <dbReference type="ChEBI" id="CHEBI:30616"/>
    </ligand>
</feature>
<dbReference type="CDD" id="cd02204">
    <property type="entry name" value="PurL_repeat2"/>
    <property type="match status" value="1"/>
</dbReference>
<gene>
    <name evidence="8 12" type="primary">purL</name>
    <name evidence="12" type="ORF">OXIME_000887</name>
</gene>
<dbReference type="RefSeq" id="WP_393970662.1">
    <property type="nucleotide sequence ID" value="NZ_CP133772.1"/>
</dbReference>
<dbReference type="EMBL" id="CP133772">
    <property type="protein sequence ID" value="WYY00321.1"/>
    <property type="molecule type" value="Genomic_DNA"/>
</dbReference>
<feature type="binding site" evidence="8">
    <location>
        <position position="563"/>
    </location>
    <ligand>
        <name>Mg(2+)</name>
        <dbReference type="ChEBI" id="CHEBI:18420"/>
        <label>1</label>
    </ligand>
</feature>
<keyword evidence="1 8" id="KW-0963">Cytoplasm</keyword>
<dbReference type="InterPro" id="IPR041609">
    <property type="entry name" value="PurL_linker"/>
</dbReference>
<comment type="subunit">
    <text evidence="8">Monomer. Part of the FGAM synthase complex composed of 1 PurL, 1 PurQ and 2 PurS subunits.</text>
</comment>
<feature type="binding site" evidence="8">
    <location>
        <position position="525"/>
    </location>
    <ligand>
        <name>ATP</name>
        <dbReference type="ChEBI" id="CHEBI:30616"/>
    </ligand>
</feature>
<evidence type="ECO:0000259" key="9">
    <source>
        <dbReference type="Pfam" id="PF00586"/>
    </source>
</evidence>
<evidence type="ECO:0000256" key="5">
    <source>
        <dbReference type="ARBA" id="ARBA00022755"/>
    </source>
</evidence>
<dbReference type="InterPro" id="IPR010074">
    <property type="entry name" value="PRibForGlyAmidine_synth_PurL"/>
</dbReference>
<feature type="binding site" evidence="8">
    <location>
        <position position="136"/>
    </location>
    <ligand>
        <name>Mg(2+)</name>
        <dbReference type="ChEBI" id="CHEBI:18420"/>
        <label>2</label>
    </ligand>
</feature>
<comment type="caution">
    <text evidence="8">Lacks conserved residue(s) required for the propagation of feature annotation.</text>
</comment>
<keyword evidence="3 8" id="KW-0479">Metal-binding</keyword>
<keyword evidence="13" id="KW-1185">Reference proteome</keyword>
<dbReference type="KEGG" id="omr:OXIME_000887"/>
<feature type="active site" description="Proton acceptor" evidence="8">
    <location>
        <position position="114"/>
    </location>
</feature>
<evidence type="ECO:0000256" key="7">
    <source>
        <dbReference type="ARBA" id="ARBA00022842"/>
    </source>
</evidence>
<organism evidence="12 13">
    <name type="scientific">Oxyplasma meridianum</name>
    <dbReference type="NCBI Taxonomy" id="3073602"/>
    <lineage>
        <taxon>Archaea</taxon>
        <taxon>Methanobacteriati</taxon>
        <taxon>Thermoplasmatota</taxon>
        <taxon>Thermoplasmata</taxon>
        <taxon>Thermoplasmatales</taxon>
        <taxon>Thermoplasmataceae</taxon>
        <taxon>Oxyplasma</taxon>
    </lineage>
</organism>
<protein>
    <recommendedName>
        <fullName evidence="8">Phosphoribosylformylglycinamidine synthase subunit PurL</fullName>
        <shortName evidence="8">FGAM synthase</shortName>
        <ecNumber evidence="8">6.3.5.3</ecNumber>
    </recommendedName>
    <alternativeName>
        <fullName evidence="8">Formylglycinamide ribonucleotide amidotransferase subunit II</fullName>
        <shortName evidence="8">FGAR amidotransferase II</shortName>
        <shortName evidence="8">FGAR-AT II</shortName>
    </alternativeName>
    <alternativeName>
        <fullName evidence="8">Glutamine amidotransferase PurL</fullName>
    </alternativeName>
    <alternativeName>
        <fullName evidence="8">Phosphoribosylformylglycinamidine synthase subunit II</fullName>
    </alternativeName>
</protein>
<feature type="binding site" evidence="8">
    <location>
        <begin position="113"/>
        <end position="116"/>
    </location>
    <ligand>
        <name>substrate</name>
    </ligand>
</feature>
<dbReference type="GO" id="GO:0005524">
    <property type="term" value="F:ATP binding"/>
    <property type="evidence" value="ECO:0007669"/>
    <property type="project" value="UniProtKB-UniRule"/>
</dbReference>
<dbReference type="Gene3D" id="3.30.1330.10">
    <property type="entry name" value="PurM-like, N-terminal domain"/>
    <property type="match status" value="2"/>
</dbReference>
<dbReference type="NCBIfam" id="TIGR01736">
    <property type="entry name" value="FGAM_synth_II"/>
    <property type="match status" value="1"/>
</dbReference>
<evidence type="ECO:0000256" key="8">
    <source>
        <dbReference type="HAMAP-Rule" id="MF_00420"/>
    </source>
</evidence>
<dbReference type="PIRSF" id="PIRSF001587">
    <property type="entry name" value="FGAM_synthase_II"/>
    <property type="match status" value="1"/>
</dbReference>
<dbReference type="Proteomes" id="UP001451606">
    <property type="component" value="Chromosome"/>
</dbReference>
<comment type="similarity">
    <text evidence="8">Belongs to the FGAMS family.</text>
</comment>
<feature type="binding site" evidence="8">
    <location>
        <position position="292"/>
    </location>
    <ligand>
        <name>Mg(2+)</name>
        <dbReference type="ChEBI" id="CHEBI:18420"/>
        <label>2</label>
    </ligand>
</feature>
<dbReference type="InterPro" id="IPR016188">
    <property type="entry name" value="PurM-like_N"/>
</dbReference>
<sequence length="766" mass="84490">MDTKTRFRKSVGIIGLDSSQLKKLSDEMGLGLSQDELHMLQSYFQDLHRDPTDIELQAMAQAWSEHCCYKSSKFYLKKYLSGLKTPYTILAMEDDAGVVEFDSDHSYVVKMESHNHPSAVEPYGGAATGVGGILRDVLCMGAQPVALVDSLYFGKPDEPVKGGLSTRYIMNGIVSGIRDYGNRVGIPTVAGSIDFDGSFSGIPLVNVGCVGIMKKENLSRSRISKIGDLLVLAGGRTGRDGIHGVNFASKSMSGNTEESKRAIQLGNPIIKEPLIHAVLEANEAGLIDGMKDLGGGGLSSSAGEICFAGGTSAEIDLANVILKEDSMEPWEIWVSESQERMLLAIDPSNLQKLKKIFELWDVEYSVIGTVKEGENLILKFHGEEILNLDLSFLTSGPMYCRNFIENKVKANQYLMPPEPSDLNEFVVKFMSSYLNSSRFPVTRQYDHTVRGNTVVGPEQGYPNHETHSDCAIIKPVHTSFRGLGITSGSLNRMVKIDPYNGTLHTMCEAYRNLVAARVRPHAVVDSLNFGNPEEPEVMGQLVSSVRAIGDFCRRFSLPIVAGNVSLYNQSAHKNIKPTPTIMMTGIIDDVRNYVPSFFTSEGKDIYVIGEPQTNLGGSVYLEFLGMEGQSIAPLDLKELEKITYVLEKIQDSGIVEACHDISQGGLFSSICEMSFGNRIGVKADISWVSGERTVHKLFAEGGNRFIVQIDRKNEEQFLKEVEGIHHTFLGTTDGDRIIITDDGRERINIEIEKIMVPWEKGLEEYF</sequence>
<keyword evidence="7 8" id="KW-0460">Magnesium</keyword>
<dbReference type="HAMAP" id="MF_00420">
    <property type="entry name" value="PurL_2"/>
    <property type="match status" value="1"/>
</dbReference>
<dbReference type="GO" id="GO:0000287">
    <property type="term" value="F:magnesium ion binding"/>
    <property type="evidence" value="ECO:0007669"/>
    <property type="project" value="UniProtKB-UniRule"/>
</dbReference>
<feature type="domain" description="PurM-like N-terminal" evidence="9">
    <location>
        <begin position="94"/>
        <end position="213"/>
    </location>
</feature>
<feature type="domain" description="Phosphoribosylformylglycinamidine synthase linker" evidence="11">
    <location>
        <begin position="21"/>
        <end position="70"/>
    </location>
</feature>
<keyword evidence="6 8" id="KW-0067">ATP-binding</keyword>
<feature type="binding site" evidence="8">
    <location>
        <position position="565"/>
    </location>
    <ligand>
        <name>substrate</name>
    </ligand>
</feature>
<dbReference type="EC" id="6.3.5.3" evidence="8"/>
<evidence type="ECO:0000256" key="3">
    <source>
        <dbReference type="ARBA" id="ARBA00022723"/>
    </source>
</evidence>
<dbReference type="PANTHER" id="PTHR43555">
    <property type="entry name" value="PHOSPHORIBOSYLFORMYLGLYCINAMIDINE SYNTHASE SUBUNIT PURL"/>
    <property type="match status" value="1"/>
</dbReference>
<feature type="active site" evidence="8">
    <location>
        <position position="66"/>
    </location>
</feature>
<feature type="binding site" evidence="8">
    <location>
        <position position="264"/>
    </location>
    <ligand>
        <name>substrate</name>
    </ligand>
</feature>
<proteinExistence type="inferred from homology"/>
<dbReference type="Pfam" id="PF02769">
    <property type="entry name" value="AIRS_C"/>
    <property type="match status" value="2"/>
</dbReference>
<feature type="domain" description="PurM-like C-terminal" evidence="10">
    <location>
        <begin position="601"/>
        <end position="732"/>
    </location>
</feature>
<feature type="binding site" evidence="8">
    <location>
        <position position="110"/>
    </location>
    <ligand>
        <name>ATP</name>
        <dbReference type="ChEBI" id="CHEBI:30616"/>
    </ligand>
</feature>
<comment type="function">
    <text evidence="8">Part of the phosphoribosylformylglycinamidine synthase complex involved in the purines biosynthetic pathway. Catalyzes the ATP-dependent conversion of formylglycinamide ribonucleotide (FGAR) and glutamine to yield formylglycinamidine ribonucleotide (FGAM) and glutamate. The FGAM synthase complex is composed of three subunits. PurQ produces an ammonia molecule by converting glutamine to glutamate. PurL transfers the ammonia molecule to FGAR to form FGAM in an ATP-dependent manner. PurS interacts with PurQ and PurL and is thought to assist in the transfer of the ammonia molecule from PurQ to PurL.</text>
</comment>
<feature type="binding site" evidence="8">
    <location>
        <begin position="336"/>
        <end position="338"/>
    </location>
    <ligand>
        <name>substrate</name>
    </ligand>
</feature>
<dbReference type="PANTHER" id="PTHR43555:SF1">
    <property type="entry name" value="PHOSPHORIBOSYLFORMYLGLYCINAMIDINE SYNTHASE SUBUNIT PURL"/>
    <property type="match status" value="1"/>
</dbReference>
<comment type="catalytic activity">
    <reaction evidence="8">
        <text>N(2)-formyl-N(1)-(5-phospho-beta-D-ribosyl)glycinamide + L-glutamine + ATP + H2O = 2-formamido-N(1)-(5-O-phospho-beta-D-ribosyl)acetamidine + L-glutamate + ADP + phosphate + H(+)</text>
        <dbReference type="Rhea" id="RHEA:17129"/>
        <dbReference type="ChEBI" id="CHEBI:15377"/>
        <dbReference type="ChEBI" id="CHEBI:15378"/>
        <dbReference type="ChEBI" id="CHEBI:29985"/>
        <dbReference type="ChEBI" id="CHEBI:30616"/>
        <dbReference type="ChEBI" id="CHEBI:43474"/>
        <dbReference type="ChEBI" id="CHEBI:58359"/>
        <dbReference type="ChEBI" id="CHEBI:147286"/>
        <dbReference type="ChEBI" id="CHEBI:147287"/>
        <dbReference type="ChEBI" id="CHEBI:456216"/>
        <dbReference type="EC" id="6.3.5.3"/>
    </reaction>
</comment>
<comment type="subcellular location">
    <subcellularLocation>
        <location evidence="8">Cytoplasm</location>
    </subcellularLocation>
</comment>
<reference evidence="12 13" key="1">
    <citation type="submission" date="2023-09" db="EMBL/GenBank/DDBJ databases">
        <authorList>
            <person name="Golyshina O.V."/>
            <person name="Lunev E.A."/>
            <person name="Bargiela R."/>
            <person name="Gaines M.C."/>
            <person name="Daum B."/>
            <person name="Bale N.J."/>
            <person name="Koenen M."/>
            <person name="Sinninghe Damst J.S."/>
            <person name="Yakimov M."/>
            <person name="Golyshin P.N."/>
        </authorList>
    </citation>
    <scope>NUCLEOTIDE SEQUENCE [LARGE SCALE GENOMIC DNA]</scope>
    <source>
        <strain evidence="12 13">M1</strain>
    </source>
</reference>
<evidence type="ECO:0000256" key="4">
    <source>
        <dbReference type="ARBA" id="ARBA00022741"/>
    </source>
</evidence>
<evidence type="ECO:0000259" key="10">
    <source>
        <dbReference type="Pfam" id="PF02769"/>
    </source>
</evidence>
<dbReference type="NCBIfam" id="NF002290">
    <property type="entry name" value="PRK01213.1"/>
    <property type="match status" value="1"/>
</dbReference>
<dbReference type="Pfam" id="PF18072">
    <property type="entry name" value="FGAR-AT_linker"/>
    <property type="match status" value="1"/>
</dbReference>
<evidence type="ECO:0000256" key="1">
    <source>
        <dbReference type="ARBA" id="ARBA00022490"/>
    </source>
</evidence>
<dbReference type="AlphaFoldDB" id="A0AAX4NHT5"/>
<comment type="pathway">
    <text evidence="8">Purine metabolism; IMP biosynthesis via de novo pathway; 5-amino-1-(5-phospho-D-ribosyl)imidazole from N(2)-formyl-N(1)-(5-phospho-D-ribosyl)glycinamide: step 1/2.</text>
</comment>
<keyword evidence="5 8" id="KW-0658">Purine biosynthesis</keyword>
<dbReference type="InterPro" id="IPR036676">
    <property type="entry name" value="PurM-like_C_sf"/>
</dbReference>
<dbReference type="Gene3D" id="3.90.650.10">
    <property type="entry name" value="PurM-like C-terminal domain"/>
    <property type="match status" value="2"/>
</dbReference>
<dbReference type="GO" id="GO:0006189">
    <property type="term" value="P:'de novo' IMP biosynthetic process"/>
    <property type="evidence" value="ECO:0007669"/>
    <property type="project" value="UniProtKB-UniRule"/>
</dbReference>
<dbReference type="GeneID" id="95967622"/>
<feature type="binding site" evidence="8">
    <location>
        <position position="562"/>
    </location>
    <ligand>
        <name>ATP</name>
        <dbReference type="ChEBI" id="CHEBI:30616"/>
    </ligand>
</feature>
<evidence type="ECO:0000256" key="2">
    <source>
        <dbReference type="ARBA" id="ARBA00022598"/>
    </source>
</evidence>
<evidence type="ECO:0000259" key="11">
    <source>
        <dbReference type="Pfam" id="PF18072"/>
    </source>
</evidence>
<name>A0AAX4NHT5_9ARCH</name>
<dbReference type="InterPro" id="IPR010918">
    <property type="entry name" value="PurM-like_C_dom"/>
</dbReference>
<dbReference type="GO" id="GO:0004642">
    <property type="term" value="F:phosphoribosylformylglycinamidine synthase activity"/>
    <property type="evidence" value="ECO:0007669"/>
    <property type="project" value="UniProtKB-UniRule"/>
</dbReference>
<dbReference type="InterPro" id="IPR036921">
    <property type="entry name" value="PurM-like_N_sf"/>
</dbReference>
<dbReference type="SUPFAM" id="SSF56042">
    <property type="entry name" value="PurM C-terminal domain-like"/>
    <property type="match status" value="2"/>
</dbReference>